<dbReference type="InterPro" id="IPR029063">
    <property type="entry name" value="SAM-dependent_MTases_sf"/>
</dbReference>
<dbReference type="Gene3D" id="3.40.50.150">
    <property type="entry name" value="Vaccinia Virus protein VP39"/>
    <property type="match status" value="1"/>
</dbReference>
<comment type="caution">
    <text evidence="4">The sequence shown here is derived from an EMBL/GenBank/DDBJ whole genome shotgun (WGS) entry which is preliminary data.</text>
</comment>
<feature type="domain" description="Histidine-specific methyltransferase SAM-dependent" evidence="3">
    <location>
        <begin position="9"/>
        <end position="315"/>
    </location>
</feature>
<accession>A0A8J8K9H7</accession>
<organism evidence="4 5">
    <name type="scientific">Frigoriflavimonas asaccharolytica</name>
    <dbReference type="NCBI Taxonomy" id="2735899"/>
    <lineage>
        <taxon>Bacteria</taxon>
        <taxon>Pseudomonadati</taxon>
        <taxon>Bacteroidota</taxon>
        <taxon>Flavobacteriia</taxon>
        <taxon>Flavobacteriales</taxon>
        <taxon>Weeksellaceae</taxon>
        <taxon>Frigoriflavimonas</taxon>
    </lineage>
</organism>
<dbReference type="Proteomes" id="UP000610746">
    <property type="component" value="Unassembled WGS sequence"/>
</dbReference>
<gene>
    <name evidence="4" type="ORF">HNQ03_002163</name>
</gene>
<proteinExistence type="predicted"/>
<dbReference type="InterPro" id="IPR017804">
    <property type="entry name" value="MeTrfase_EgtD-like"/>
</dbReference>
<evidence type="ECO:0000313" key="4">
    <source>
        <dbReference type="EMBL" id="NRS93077.1"/>
    </source>
</evidence>
<dbReference type="RefSeq" id="WP_173779658.1">
    <property type="nucleotide sequence ID" value="NZ_JABSNO010000016.1"/>
</dbReference>
<dbReference type="PANTHER" id="PTHR43397:SF1">
    <property type="entry name" value="ERGOTHIONEINE BIOSYNTHESIS PROTEIN 1"/>
    <property type="match status" value="1"/>
</dbReference>
<dbReference type="InterPro" id="IPR019257">
    <property type="entry name" value="MeTrfase_dom"/>
</dbReference>
<keyword evidence="5" id="KW-1185">Reference proteome</keyword>
<name>A0A8J8K9H7_9FLAO</name>
<evidence type="ECO:0000256" key="2">
    <source>
        <dbReference type="ARBA" id="ARBA00022679"/>
    </source>
</evidence>
<dbReference type="PANTHER" id="PTHR43397">
    <property type="entry name" value="ERGOTHIONEINE BIOSYNTHESIS PROTEIN 1"/>
    <property type="match status" value="1"/>
</dbReference>
<dbReference type="AlphaFoldDB" id="A0A8J8K9H7"/>
<evidence type="ECO:0000259" key="3">
    <source>
        <dbReference type="Pfam" id="PF10017"/>
    </source>
</evidence>
<protein>
    <submittedName>
        <fullName evidence="4">Dimethylhistidine N-methyltransferase</fullName>
    </submittedName>
</protein>
<reference evidence="4" key="1">
    <citation type="submission" date="2020-05" db="EMBL/GenBank/DDBJ databases">
        <title>Genomic Encyclopedia of Type Strains, Phase IV (KMG-V): Genome sequencing to study the core and pangenomes of soil and plant-associated prokaryotes.</title>
        <authorList>
            <person name="Whitman W."/>
        </authorList>
    </citation>
    <scope>NUCLEOTIDE SEQUENCE</scope>
    <source>
        <strain evidence="4">16F</strain>
    </source>
</reference>
<evidence type="ECO:0000313" key="5">
    <source>
        <dbReference type="Proteomes" id="UP000610746"/>
    </source>
</evidence>
<dbReference type="PIRSF" id="PIRSF018005">
    <property type="entry name" value="UCP018005"/>
    <property type="match status" value="1"/>
</dbReference>
<sequence>MEYNAQFLEDTQNGLSDSPKRLPSRYFYDKIGDKIFQEIMAMPEYYLTNSETEIFKIQAKEIINSWKIDKDIPFELIELGAGDGTKTIFLLEELLHQNYNFSYLPIDISQNVLDDLVNNLSEKLPDLKIEPKQGDYFMILDELSQDDKQKIVLFIGSNLGNLEDKIAAEFLKNVTASFRNKDKLLLGVDLKKDFKTILQAYNDESKITARFNLNLLQRMNNELGANFIVENFLHDPEYDEEEGAAKSYLKSLTNQSVHFSINDKVFHFEKDEKILMEISRKYDDDVLNNLLIDSGVQIKAKFVDSRSYFADYILEKK</sequence>
<dbReference type="GO" id="GO:0008168">
    <property type="term" value="F:methyltransferase activity"/>
    <property type="evidence" value="ECO:0007669"/>
    <property type="project" value="UniProtKB-KW"/>
</dbReference>
<keyword evidence="1" id="KW-0489">Methyltransferase</keyword>
<keyword evidence="2" id="KW-0808">Transferase</keyword>
<dbReference type="GO" id="GO:0032259">
    <property type="term" value="P:methylation"/>
    <property type="evidence" value="ECO:0007669"/>
    <property type="project" value="UniProtKB-KW"/>
</dbReference>
<dbReference type="InterPro" id="IPR051128">
    <property type="entry name" value="EgtD_Methyltrsf_superfamily"/>
</dbReference>
<dbReference type="SUPFAM" id="SSF53335">
    <property type="entry name" value="S-adenosyl-L-methionine-dependent methyltransferases"/>
    <property type="match status" value="1"/>
</dbReference>
<dbReference type="Pfam" id="PF10017">
    <property type="entry name" value="Methyltransf_33"/>
    <property type="match status" value="1"/>
</dbReference>
<evidence type="ECO:0000256" key="1">
    <source>
        <dbReference type="ARBA" id="ARBA00022603"/>
    </source>
</evidence>
<dbReference type="EMBL" id="JABSNO010000016">
    <property type="protein sequence ID" value="NRS93077.1"/>
    <property type="molecule type" value="Genomic_DNA"/>
</dbReference>